<protein>
    <recommendedName>
        <fullName evidence="3">VWA containing CoxE family protein</fullName>
    </recommendedName>
</protein>
<proteinExistence type="predicted"/>
<sequence length="389" mass="44745">MLVQFFQHLKNAHVNVTLTEWLDLIDVLSRDLTAPTVDDFYQLSRLCLVKDESQYDRFDRAFASFFDGVRALPDPIPTDLPDDWLNNPLWQQLTEEEKAQIEAMGGLDKLFEALRERLDEQQERHEGGSKWIGTGGTSPFGHGGYNPEGFRIGGPGGKGRAVKVWEKRQYKNLDDQVEIGTRNIKIALRALRRFARTGSSDELDLDSTISSTARNAGLLDVKMRPERHNAVKVLLLLDVGGSMDYHVKASEELFSACKAEFKHLEHYYFHNFVYDYVWQDNHLMADSVIPLEDLLHRYGKDYKVIFVGDAAMSPYEVLQPYGSIDFMNEQPGAFWFQKIQNHFDRLVWLNPTPQDQWKWVDSIGIIEKLSEERMFPLTLEGLQDAINAL</sequence>
<reference evidence="1 2" key="1">
    <citation type="submission" date="2006-02" db="EMBL/GenBank/DDBJ databases">
        <authorList>
            <person name="Pinhassi J."/>
            <person name="Pedros-Alio C."/>
            <person name="Ferriera S."/>
            <person name="Johnson J."/>
            <person name="Kravitz S."/>
            <person name="Halpern A."/>
            <person name="Remington K."/>
            <person name="Beeson K."/>
            <person name="Tran B."/>
            <person name="Rogers Y.-H."/>
            <person name="Friedman R."/>
            <person name="Venter J.C."/>
        </authorList>
    </citation>
    <scope>NUCLEOTIDE SEQUENCE [LARGE SCALE GENOMIC DNA]</scope>
    <source>
        <strain evidence="1 2">MED297</strain>
    </source>
</reference>
<dbReference type="STRING" id="314283.MED297_20712"/>
<dbReference type="AlphaFoldDB" id="A4B9P7"/>
<dbReference type="HOGENOM" id="CLU_059555_0_0_6"/>
<dbReference type="PANTHER" id="PTHR39338:SF7">
    <property type="entry name" value="BLL6692 PROTEIN"/>
    <property type="match status" value="1"/>
</dbReference>
<evidence type="ECO:0000313" key="2">
    <source>
        <dbReference type="Proteomes" id="UP000005953"/>
    </source>
</evidence>
<dbReference type="EMBL" id="AAOE01000001">
    <property type="protein sequence ID" value="EAR11348.1"/>
    <property type="molecule type" value="Genomic_DNA"/>
</dbReference>
<dbReference type="RefSeq" id="WP_008044952.1">
    <property type="nucleotide sequence ID" value="NZ_CH724151.1"/>
</dbReference>
<accession>A4B9P7</accession>
<dbReference type="PANTHER" id="PTHR39338">
    <property type="entry name" value="BLL5662 PROTEIN-RELATED"/>
    <property type="match status" value="1"/>
</dbReference>
<comment type="caution">
    <text evidence="1">The sequence shown here is derived from an EMBL/GenBank/DDBJ whole genome shotgun (WGS) entry which is preliminary data.</text>
</comment>
<dbReference type="OrthoDB" id="9764216at2"/>
<evidence type="ECO:0000313" key="1">
    <source>
        <dbReference type="EMBL" id="EAR11348.1"/>
    </source>
</evidence>
<organism evidence="1 2">
    <name type="scientific">Reinekea blandensis MED297</name>
    <dbReference type="NCBI Taxonomy" id="314283"/>
    <lineage>
        <taxon>Bacteria</taxon>
        <taxon>Pseudomonadati</taxon>
        <taxon>Pseudomonadota</taxon>
        <taxon>Gammaproteobacteria</taxon>
        <taxon>Oceanospirillales</taxon>
        <taxon>Saccharospirillaceae</taxon>
        <taxon>Reinekea</taxon>
    </lineage>
</organism>
<dbReference type="Proteomes" id="UP000005953">
    <property type="component" value="Unassembled WGS sequence"/>
</dbReference>
<evidence type="ECO:0008006" key="3">
    <source>
        <dbReference type="Google" id="ProtNLM"/>
    </source>
</evidence>
<keyword evidence="2" id="KW-1185">Reference proteome</keyword>
<name>A4B9P7_9GAMM</name>
<gene>
    <name evidence="1" type="ORF">MED297_20712</name>
</gene>